<dbReference type="RefSeq" id="WP_003778419.1">
    <property type="nucleotide sequence ID" value="NZ_JH992960.1"/>
</dbReference>
<evidence type="ECO:0000259" key="2">
    <source>
        <dbReference type="PROSITE" id="PS51729"/>
    </source>
</evidence>
<dbReference type="PANTHER" id="PTHR31435">
    <property type="entry name" value="PROTEIN NATD1"/>
    <property type="match status" value="1"/>
</dbReference>
<accession>K9EBK3</accession>
<dbReference type="SUPFAM" id="SSF55729">
    <property type="entry name" value="Acyl-CoA N-acyltransferases (Nat)"/>
    <property type="match status" value="1"/>
</dbReference>
<dbReference type="STRING" id="883081.HMPREF9698_01377"/>
<dbReference type="CDD" id="cd04301">
    <property type="entry name" value="NAT_SF"/>
    <property type="match status" value="1"/>
</dbReference>
<dbReference type="EMBL" id="AGXA01000022">
    <property type="protein sequence ID" value="EKU93216.1"/>
    <property type="molecule type" value="Genomic_DNA"/>
</dbReference>
<dbReference type="eggNOG" id="COG2388">
    <property type="taxonomic scope" value="Bacteria"/>
</dbReference>
<evidence type="ECO:0000313" key="4">
    <source>
        <dbReference type="Proteomes" id="UP000009875"/>
    </source>
</evidence>
<dbReference type="Proteomes" id="UP000009875">
    <property type="component" value="Unassembled WGS sequence"/>
</dbReference>
<dbReference type="OrthoDB" id="9793389at2"/>
<dbReference type="GO" id="GO:0016747">
    <property type="term" value="F:acyltransferase activity, transferring groups other than amino-acyl groups"/>
    <property type="evidence" value="ECO:0007669"/>
    <property type="project" value="InterPro"/>
</dbReference>
<dbReference type="PANTHER" id="PTHR31435:SF9">
    <property type="entry name" value="PROTEIN NATD1"/>
    <property type="match status" value="1"/>
</dbReference>
<proteinExistence type="predicted"/>
<feature type="domain" description="N-acetyltransferase" evidence="1">
    <location>
        <begin position="1"/>
        <end position="91"/>
    </location>
</feature>
<comment type="caution">
    <text evidence="3">The sequence shown here is derived from an EMBL/GenBank/DDBJ whole genome shotgun (WGS) entry which is preliminary data.</text>
</comment>
<evidence type="ECO:0000259" key="1">
    <source>
        <dbReference type="PROSITE" id="PS51186"/>
    </source>
</evidence>
<evidence type="ECO:0000313" key="3">
    <source>
        <dbReference type="EMBL" id="EKU93216.1"/>
    </source>
</evidence>
<dbReference type="HOGENOM" id="CLU_132888_2_1_9"/>
<name>K9EBK3_9LACT</name>
<feature type="domain" description="N-acetyltransferase" evidence="2">
    <location>
        <begin position="2"/>
        <end position="90"/>
    </location>
</feature>
<dbReference type="PROSITE" id="PS51186">
    <property type="entry name" value="GNAT"/>
    <property type="match status" value="1"/>
</dbReference>
<dbReference type="InterPro" id="IPR016181">
    <property type="entry name" value="Acyl_CoA_acyltransferase"/>
</dbReference>
<sequence length="91" mass="10241">MDFKEEQGQIVTEVDGKVVGSIKFRDQGDQVLEAYSTFVDDSQRGQGLARQLVDQLVAKAEKEGKKIKPSCSYVESLFQKEKETYGHIEAK</sequence>
<gene>
    <name evidence="3" type="ORF">HMPREF9698_01377</name>
</gene>
<dbReference type="PROSITE" id="PS51729">
    <property type="entry name" value="GNAT_YJDJ"/>
    <property type="match status" value="1"/>
</dbReference>
<keyword evidence="4" id="KW-1185">Reference proteome</keyword>
<dbReference type="InterPro" id="IPR045057">
    <property type="entry name" value="Gcn5-rel_NAT"/>
</dbReference>
<dbReference type="PATRIC" id="fig|883081.3.peg.1212"/>
<dbReference type="InterPro" id="IPR000182">
    <property type="entry name" value="GNAT_dom"/>
</dbReference>
<reference evidence="3 4" key="1">
    <citation type="submission" date="2012-09" db="EMBL/GenBank/DDBJ databases">
        <title>The Genome Sequence of Alloiococcus otitis ATCC 51267.</title>
        <authorList>
            <consortium name="The Broad Institute Genome Sequencing Platform"/>
            <person name="Earl A."/>
            <person name="Ward D."/>
            <person name="Feldgarden M."/>
            <person name="Gevers D."/>
            <person name="Huys G."/>
            <person name="Walker B."/>
            <person name="Young S.K."/>
            <person name="Zeng Q."/>
            <person name="Gargeya S."/>
            <person name="Fitzgerald M."/>
            <person name="Haas B."/>
            <person name="Abouelleil A."/>
            <person name="Alvarado L."/>
            <person name="Arachchi H.M."/>
            <person name="Berlin A.M."/>
            <person name="Chapman S.B."/>
            <person name="Goldberg J."/>
            <person name="Griggs A."/>
            <person name="Gujja S."/>
            <person name="Hansen M."/>
            <person name="Howarth C."/>
            <person name="Imamovic A."/>
            <person name="Larimer J."/>
            <person name="McCowen C."/>
            <person name="Montmayeur A."/>
            <person name="Murphy C."/>
            <person name="Neiman D."/>
            <person name="Pearson M."/>
            <person name="Priest M."/>
            <person name="Roberts A."/>
            <person name="Saif S."/>
            <person name="Shea T."/>
            <person name="Sisk P."/>
            <person name="Sykes S."/>
            <person name="Wortman J."/>
            <person name="Nusbaum C."/>
            <person name="Birren B."/>
        </authorList>
    </citation>
    <scope>NUCLEOTIDE SEQUENCE [LARGE SCALE GENOMIC DNA]</scope>
    <source>
        <strain evidence="3 4">ATCC 51267</strain>
    </source>
</reference>
<organism evidence="3 4">
    <name type="scientific">Alloiococcus otitis ATCC 51267</name>
    <dbReference type="NCBI Taxonomy" id="883081"/>
    <lineage>
        <taxon>Bacteria</taxon>
        <taxon>Bacillati</taxon>
        <taxon>Bacillota</taxon>
        <taxon>Bacilli</taxon>
        <taxon>Lactobacillales</taxon>
        <taxon>Carnobacteriaceae</taxon>
        <taxon>Alloiococcus</taxon>
    </lineage>
</organism>
<dbReference type="Gene3D" id="3.40.630.30">
    <property type="match status" value="1"/>
</dbReference>
<protein>
    <submittedName>
        <fullName evidence="3">Uncharacterized protein</fullName>
    </submittedName>
</protein>
<dbReference type="InterPro" id="IPR031165">
    <property type="entry name" value="GNAT_YJDJ"/>
</dbReference>
<dbReference type="Pfam" id="PF14542">
    <property type="entry name" value="Acetyltransf_CG"/>
    <property type="match status" value="1"/>
</dbReference>
<dbReference type="AlphaFoldDB" id="K9EBK3"/>